<proteinExistence type="predicted"/>
<dbReference type="AlphaFoldDB" id="A0A0D2PIJ1"/>
<sequence length="63" mass="6725">MLFTATSFLTLLMVASISPAVCVPVQLKRDPQNPRRQVAGPNIFTIGMSVPAEPNRASLQGSV</sequence>
<keyword evidence="1" id="KW-0732">Signal</keyword>
<evidence type="ECO:0000313" key="2">
    <source>
        <dbReference type="EMBL" id="KJA19840.1"/>
    </source>
</evidence>
<reference evidence="3" key="1">
    <citation type="submission" date="2014-04" db="EMBL/GenBank/DDBJ databases">
        <title>Evolutionary Origins and Diversification of the Mycorrhizal Mutualists.</title>
        <authorList>
            <consortium name="DOE Joint Genome Institute"/>
            <consortium name="Mycorrhizal Genomics Consortium"/>
            <person name="Kohler A."/>
            <person name="Kuo A."/>
            <person name="Nagy L.G."/>
            <person name="Floudas D."/>
            <person name="Copeland A."/>
            <person name="Barry K.W."/>
            <person name="Cichocki N."/>
            <person name="Veneault-Fourrey C."/>
            <person name="LaButti K."/>
            <person name="Lindquist E.A."/>
            <person name="Lipzen A."/>
            <person name="Lundell T."/>
            <person name="Morin E."/>
            <person name="Murat C."/>
            <person name="Riley R."/>
            <person name="Ohm R."/>
            <person name="Sun H."/>
            <person name="Tunlid A."/>
            <person name="Henrissat B."/>
            <person name="Grigoriev I.V."/>
            <person name="Hibbett D.S."/>
            <person name="Martin F."/>
        </authorList>
    </citation>
    <scope>NUCLEOTIDE SEQUENCE [LARGE SCALE GENOMIC DNA]</scope>
    <source>
        <strain evidence="3">FD-334 SS-4</strain>
    </source>
</reference>
<feature type="signal peptide" evidence="1">
    <location>
        <begin position="1"/>
        <end position="22"/>
    </location>
</feature>
<protein>
    <submittedName>
        <fullName evidence="2">Uncharacterized protein</fullName>
    </submittedName>
</protein>
<dbReference type="Proteomes" id="UP000054270">
    <property type="component" value="Unassembled WGS sequence"/>
</dbReference>
<name>A0A0D2PIJ1_HYPSF</name>
<evidence type="ECO:0000256" key="1">
    <source>
        <dbReference type="SAM" id="SignalP"/>
    </source>
</evidence>
<dbReference type="EMBL" id="KN817573">
    <property type="protein sequence ID" value="KJA19840.1"/>
    <property type="molecule type" value="Genomic_DNA"/>
</dbReference>
<organism evidence="2 3">
    <name type="scientific">Hypholoma sublateritium (strain FD-334 SS-4)</name>
    <dbReference type="NCBI Taxonomy" id="945553"/>
    <lineage>
        <taxon>Eukaryota</taxon>
        <taxon>Fungi</taxon>
        <taxon>Dikarya</taxon>
        <taxon>Basidiomycota</taxon>
        <taxon>Agaricomycotina</taxon>
        <taxon>Agaricomycetes</taxon>
        <taxon>Agaricomycetidae</taxon>
        <taxon>Agaricales</taxon>
        <taxon>Agaricineae</taxon>
        <taxon>Strophariaceae</taxon>
        <taxon>Hypholoma</taxon>
    </lineage>
</organism>
<keyword evidence="3" id="KW-1185">Reference proteome</keyword>
<feature type="chain" id="PRO_5002260697" evidence="1">
    <location>
        <begin position="23"/>
        <end position="63"/>
    </location>
</feature>
<evidence type="ECO:0000313" key="3">
    <source>
        <dbReference type="Proteomes" id="UP000054270"/>
    </source>
</evidence>
<gene>
    <name evidence="2" type="ORF">HYPSUDRAFT_43957</name>
</gene>
<accession>A0A0D2PIJ1</accession>